<organism evidence="4 6">
    <name type="scientific">Bursaphelenchus xylophilus</name>
    <name type="common">Pinewood nematode worm</name>
    <name type="synonym">Aphelenchoides xylophilus</name>
    <dbReference type="NCBI Taxonomy" id="6326"/>
    <lineage>
        <taxon>Eukaryota</taxon>
        <taxon>Metazoa</taxon>
        <taxon>Ecdysozoa</taxon>
        <taxon>Nematoda</taxon>
        <taxon>Chromadorea</taxon>
        <taxon>Rhabditida</taxon>
        <taxon>Tylenchina</taxon>
        <taxon>Tylenchomorpha</taxon>
        <taxon>Aphelenchoidea</taxon>
        <taxon>Aphelenchoididae</taxon>
        <taxon>Bursaphelenchus</taxon>
    </lineage>
</organism>
<evidence type="ECO:0000259" key="2">
    <source>
        <dbReference type="PROSITE" id="PS50181"/>
    </source>
</evidence>
<dbReference type="SMART" id="SM00256">
    <property type="entry name" value="FBOX"/>
    <property type="match status" value="1"/>
</dbReference>
<dbReference type="PROSITE" id="PS50181">
    <property type="entry name" value="FBOX"/>
    <property type="match status" value="1"/>
</dbReference>
<dbReference type="InterPro" id="IPR001810">
    <property type="entry name" value="F-box_dom"/>
</dbReference>
<feature type="region of interest" description="Disordered" evidence="1">
    <location>
        <begin position="15"/>
        <end position="71"/>
    </location>
</feature>
<evidence type="ECO:0000313" key="4">
    <source>
        <dbReference type="Proteomes" id="UP000095284"/>
    </source>
</evidence>
<dbReference type="Proteomes" id="UP000582659">
    <property type="component" value="Unassembled WGS sequence"/>
</dbReference>
<dbReference type="Gene3D" id="1.20.1280.50">
    <property type="match status" value="1"/>
</dbReference>
<accession>A0A1I7SLN5</accession>
<name>A0A1I7SLN5_BURXY</name>
<dbReference type="PANTHER" id="PTHR13318:SF247">
    <property type="entry name" value="GH16156P"/>
    <property type="match status" value="1"/>
</dbReference>
<protein>
    <submittedName>
        <fullName evidence="3">(pine wood nematode) hypothetical protein</fullName>
    </submittedName>
    <submittedName>
        <fullName evidence="6">F-box domain-containing protein</fullName>
    </submittedName>
</protein>
<dbReference type="OrthoDB" id="5818988at2759"/>
<feature type="domain" description="F-box" evidence="2">
    <location>
        <begin position="89"/>
        <end position="141"/>
    </location>
</feature>
<evidence type="ECO:0000313" key="3">
    <source>
        <dbReference type="EMBL" id="CAD5234101.1"/>
    </source>
</evidence>
<dbReference type="GO" id="GO:0031146">
    <property type="term" value="P:SCF-dependent proteasomal ubiquitin-dependent protein catabolic process"/>
    <property type="evidence" value="ECO:0007669"/>
    <property type="project" value="TreeGrafter"/>
</dbReference>
<dbReference type="WBParaSite" id="BXY_1396800.1">
    <property type="protein sequence ID" value="BXY_1396800.1"/>
    <property type="gene ID" value="BXY_1396800"/>
</dbReference>
<reference evidence="6" key="1">
    <citation type="submission" date="2016-11" db="UniProtKB">
        <authorList>
            <consortium name="WormBaseParasite"/>
        </authorList>
    </citation>
    <scope>IDENTIFICATION</scope>
</reference>
<dbReference type="Proteomes" id="UP000659654">
    <property type="component" value="Unassembled WGS sequence"/>
</dbReference>
<keyword evidence="5" id="KW-1185">Reference proteome</keyword>
<dbReference type="PANTHER" id="PTHR13318">
    <property type="entry name" value="PARTNER OF PAIRED, ISOFORM B-RELATED"/>
    <property type="match status" value="1"/>
</dbReference>
<dbReference type="SUPFAM" id="SSF52047">
    <property type="entry name" value="RNI-like"/>
    <property type="match status" value="1"/>
</dbReference>
<dbReference type="SUPFAM" id="SSF81383">
    <property type="entry name" value="F-box domain"/>
    <property type="match status" value="1"/>
</dbReference>
<sequence length="664" mass="76477">MRKIFQYEDEEMSLRAAIAQRGPRQGAKGPRPPTSPPPEIDPNVPSGSGFMTRSVRTDSGSSLGSSDSSLKYDRHSISPTVIDTSLNGQNPFNNVPWHVMYSIFQNLELRDRIRASMVCKRWNSLLTDGRFPLDDLSVMNIFEYEILNEKMEKNIQSGGKVEFVQLSEIDDLRSIFLHCDAPYAVKIWFSRLDFLEQVLEKLSDCNVKFKSLDIYPYQEYIGLSLVHEYLPDLKCIGMRPHSKDHFFTGMPLGHFPKFRGLSSLTLDSFYLDEKAEFPAGLTTLDWQSRTETTISEFLERLKPLKKLNRLIMSHNHYSALNFLKLLEAIGAWNMPNLQYLAFKLATFHLDGRIRAHFVKMNNILRSLRLLRMELCYGEVMNFLNIMLELTGDELSVVSLTILPRRPEFPLYRIFEMSSEFARRGISLHLGIMQPSSDKEKKENNDQDEYLVEEVHAMGGFYNSFSKVLSVLDVSFLTDEGLLTNLLTPSTFPNLTEVKFIECDAVTDPILFKLAMSCPNLQRLSLLSCHVCTNAGIRQFVEFFHSRKSESLKINWQKDQEHDGRSAVTDFYMDLASNHRSLLDDLSMKSYRKQFRVRVGEQIVIWNEQKTLYIQDFDSYDKNRFLGIVSPPFNVIEDSDSSEEAIRFVAEKTELGKSLDSTLRL</sequence>
<proteinExistence type="predicted"/>
<evidence type="ECO:0000256" key="1">
    <source>
        <dbReference type="SAM" id="MobiDB-lite"/>
    </source>
</evidence>
<dbReference type="InterPro" id="IPR032675">
    <property type="entry name" value="LRR_dom_sf"/>
</dbReference>
<gene>
    <name evidence="3" type="ORF">BXYJ_LOCUS14192</name>
</gene>
<dbReference type="eggNOG" id="ENOG502SHCS">
    <property type="taxonomic scope" value="Eukaryota"/>
</dbReference>
<dbReference type="InterPro" id="IPR036047">
    <property type="entry name" value="F-box-like_dom_sf"/>
</dbReference>
<dbReference type="AlphaFoldDB" id="A0A1I7SLN5"/>
<evidence type="ECO:0000313" key="6">
    <source>
        <dbReference type="WBParaSite" id="BXY_1396800.1"/>
    </source>
</evidence>
<reference evidence="3" key="2">
    <citation type="submission" date="2020-09" db="EMBL/GenBank/DDBJ databases">
        <authorList>
            <person name="Kikuchi T."/>
        </authorList>
    </citation>
    <scope>NUCLEOTIDE SEQUENCE</scope>
    <source>
        <strain evidence="3">Ka4C1</strain>
    </source>
</reference>
<feature type="compositionally biased region" description="Low complexity" evidence="1">
    <location>
        <begin position="58"/>
        <end position="69"/>
    </location>
</feature>
<dbReference type="Gene3D" id="3.80.10.10">
    <property type="entry name" value="Ribonuclease Inhibitor"/>
    <property type="match status" value="1"/>
</dbReference>
<dbReference type="Proteomes" id="UP000095284">
    <property type="component" value="Unplaced"/>
</dbReference>
<dbReference type="EMBL" id="CAJFDI010000006">
    <property type="protein sequence ID" value="CAD5234101.1"/>
    <property type="molecule type" value="Genomic_DNA"/>
</dbReference>
<evidence type="ECO:0000313" key="5">
    <source>
        <dbReference type="Proteomes" id="UP000659654"/>
    </source>
</evidence>
<dbReference type="EMBL" id="CAJFCV020000006">
    <property type="protein sequence ID" value="CAG9129682.1"/>
    <property type="molecule type" value="Genomic_DNA"/>
</dbReference>
<dbReference type="GO" id="GO:0019005">
    <property type="term" value="C:SCF ubiquitin ligase complex"/>
    <property type="evidence" value="ECO:0007669"/>
    <property type="project" value="TreeGrafter"/>
</dbReference>
<feature type="compositionally biased region" description="Pro residues" evidence="1">
    <location>
        <begin position="30"/>
        <end position="40"/>
    </location>
</feature>
<dbReference type="Pfam" id="PF00646">
    <property type="entry name" value="F-box"/>
    <property type="match status" value="1"/>
</dbReference>